<dbReference type="Proteomes" id="UP000324748">
    <property type="component" value="Unassembled WGS sequence"/>
</dbReference>
<evidence type="ECO:0000313" key="1">
    <source>
        <dbReference type="EMBL" id="KAA1110198.1"/>
    </source>
</evidence>
<evidence type="ECO:0000313" key="2">
    <source>
        <dbReference type="Proteomes" id="UP000324748"/>
    </source>
</evidence>
<keyword evidence="2" id="KW-1185">Reference proteome</keyword>
<dbReference type="EMBL" id="VSWC01000027">
    <property type="protein sequence ID" value="KAA1110198.1"/>
    <property type="molecule type" value="Genomic_DNA"/>
</dbReference>
<gene>
    <name evidence="1" type="ORF">PGT21_013996</name>
</gene>
<sequence>MARRRRFLNDSPPSTFHPCDKFSSRASFRLSATTAARRDVPDSNMTKHASNVHGKYQCLVSNESIANATGFSRYVDMDNPYSSYRDIALLTGECGWKQSLSPVSRVTITVNG</sequence>
<reference evidence="1 2" key="1">
    <citation type="submission" date="2019-05" db="EMBL/GenBank/DDBJ databases">
        <title>Emergence of the Ug99 lineage of the wheat stem rust pathogen through somatic hybridization.</title>
        <authorList>
            <person name="Li F."/>
            <person name="Upadhyaya N.M."/>
            <person name="Sperschneider J."/>
            <person name="Matny O."/>
            <person name="Nguyen-Phuc H."/>
            <person name="Mago R."/>
            <person name="Raley C."/>
            <person name="Miller M.E."/>
            <person name="Silverstein K.A.T."/>
            <person name="Henningsen E."/>
            <person name="Hirsch C.D."/>
            <person name="Visser B."/>
            <person name="Pretorius Z.A."/>
            <person name="Steffenson B.J."/>
            <person name="Schwessinger B."/>
            <person name="Dodds P.N."/>
            <person name="Figueroa M."/>
        </authorList>
    </citation>
    <scope>NUCLEOTIDE SEQUENCE [LARGE SCALE GENOMIC DNA]</scope>
    <source>
        <strain evidence="1">21-0</strain>
    </source>
</reference>
<comment type="caution">
    <text evidence="1">The sequence shown here is derived from an EMBL/GenBank/DDBJ whole genome shotgun (WGS) entry which is preliminary data.</text>
</comment>
<name>A0A5B0QAE7_PUCGR</name>
<accession>A0A5B0QAE7</accession>
<dbReference type="AlphaFoldDB" id="A0A5B0QAE7"/>
<organism evidence="1 2">
    <name type="scientific">Puccinia graminis f. sp. tritici</name>
    <dbReference type="NCBI Taxonomy" id="56615"/>
    <lineage>
        <taxon>Eukaryota</taxon>
        <taxon>Fungi</taxon>
        <taxon>Dikarya</taxon>
        <taxon>Basidiomycota</taxon>
        <taxon>Pucciniomycotina</taxon>
        <taxon>Pucciniomycetes</taxon>
        <taxon>Pucciniales</taxon>
        <taxon>Pucciniaceae</taxon>
        <taxon>Puccinia</taxon>
    </lineage>
</organism>
<protein>
    <submittedName>
        <fullName evidence="1">Uncharacterized protein</fullName>
    </submittedName>
</protein>
<proteinExistence type="predicted"/>